<organism evidence="4 5">
    <name type="scientific">Oryzias latipes</name>
    <name type="common">Japanese rice fish</name>
    <name type="synonym">Japanese killifish</name>
    <dbReference type="NCBI Taxonomy" id="8090"/>
    <lineage>
        <taxon>Eukaryota</taxon>
        <taxon>Metazoa</taxon>
        <taxon>Chordata</taxon>
        <taxon>Craniata</taxon>
        <taxon>Vertebrata</taxon>
        <taxon>Euteleostomi</taxon>
        <taxon>Actinopterygii</taxon>
        <taxon>Neopterygii</taxon>
        <taxon>Teleostei</taxon>
        <taxon>Neoteleostei</taxon>
        <taxon>Acanthomorphata</taxon>
        <taxon>Ovalentaria</taxon>
        <taxon>Atherinomorphae</taxon>
        <taxon>Beloniformes</taxon>
        <taxon>Adrianichthyidae</taxon>
        <taxon>Oryziinae</taxon>
        <taxon>Oryzias</taxon>
    </lineage>
</organism>
<feature type="domain" description="Scaffolding anchor of CK1" evidence="3">
    <location>
        <begin position="20"/>
        <end position="277"/>
    </location>
</feature>
<feature type="compositionally biased region" description="Basic residues" evidence="2">
    <location>
        <begin position="387"/>
        <end position="396"/>
    </location>
</feature>
<dbReference type="Gene3D" id="3.30.870.10">
    <property type="entry name" value="Endonuclease Chain A"/>
    <property type="match status" value="1"/>
</dbReference>
<feature type="compositionally biased region" description="Basic and acidic residues" evidence="2">
    <location>
        <begin position="567"/>
        <end position="587"/>
    </location>
</feature>
<dbReference type="Pfam" id="PF07894">
    <property type="entry name" value="SACK1"/>
    <property type="match status" value="1"/>
</dbReference>
<feature type="compositionally biased region" description="Low complexity" evidence="2">
    <location>
        <begin position="475"/>
        <end position="486"/>
    </location>
</feature>
<feature type="region of interest" description="Disordered" evidence="2">
    <location>
        <begin position="374"/>
        <end position="436"/>
    </location>
</feature>
<feature type="region of interest" description="Disordered" evidence="2">
    <location>
        <begin position="1"/>
        <end position="20"/>
    </location>
</feature>
<feature type="compositionally biased region" description="Low complexity" evidence="2">
    <location>
        <begin position="1"/>
        <end position="10"/>
    </location>
</feature>
<reference evidence="4" key="3">
    <citation type="submission" date="2025-08" db="UniProtKB">
        <authorList>
            <consortium name="Ensembl"/>
        </authorList>
    </citation>
    <scope>IDENTIFICATION</scope>
    <source>
        <strain evidence="4">HNI</strain>
    </source>
</reference>
<comment type="similarity">
    <text evidence="1">Belongs to the FAM83 family.</text>
</comment>
<protein>
    <recommendedName>
        <fullName evidence="3">Scaffolding anchor of CK1 domain-containing protein</fullName>
    </recommendedName>
</protein>
<feature type="compositionally biased region" description="Basic and acidic residues" evidence="2">
    <location>
        <begin position="757"/>
        <end position="767"/>
    </location>
</feature>
<feature type="compositionally biased region" description="Polar residues" evidence="2">
    <location>
        <begin position="665"/>
        <end position="674"/>
    </location>
</feature>
<evidence type="ECO:0000256" key="1">
    <source>
        <dbReference type="ARBA" id="ARBA00006937"/>
    </source>
</evidence>
<reference key="1">
    <citation type="journal article" date="2007" name="Nature">
        <title>The medaka draft genome and insights into vertebrate genome evolution.</title>
        <authorList>
            <person name="Kasahara M."/>
            <person name="Naruse K."/>
            <person name="Sasaki S."/>
            <person name="Nakatani Y."/>
            <person name="Qu W."/>
            <person name="Ahsan B."/>
            <person name="Yamada T."/>
            <person name="Nagayasu Y."/>
            <person name="Doi K."/>
            <person name="Kasai Y."/>
            <person name="Jindo T."/>
            <person name="Kobayashi D."/>
            <person name="Shimada A."/>
            <person name="Toyoda A."/>
            <person name="Kuroki Y."/>
            <person name="Fujiyama A."/>
            <person name="Sasaki T."/>
            <person name="Shimizu A."/>
            <person name="Asakawa S."/>
            <person name="Shimizu N."/>
            <person name="Hashimoto S."/>
            <person name="Yang J."/>
            <person name="Lee Y."/>
            <person name="Matsushima K."/>
            <person name="Sugano S."/>
            <person name="Sakaizumi M."/>
            <person name="Narita T."/>
            <person name="Ohishi K."/>
            <person name="Haga S."/>
            <person name="Ohta F."/>
            <person name="Nomoto H."/>
            <person name="Nogata K."/>
            <person name="Morishita T."/>
            <person name="Endo T."/>
            <person name="Shin-I T."/>
            <person name="Takeda H."/>
            <person name="Morishita S."/>
            <person name="Kohara Y."/>
        </authorList>
    </citation>
    <scope>NUCLEOTIDE SEQUENCE [LARGE SCALE GENOMIC DNA]</scope>
    <source>
        <strain>Hd-rR</strain>
    </source>
</reference>
<name>A0A3P9LG89_ORYLA</name>
<feature type="compositionally biased region" description="Low complexity" evidence="2">
    <location>
        <begin position="698"/>
        <end position="711"/>
    </location>
</feature>
<dbReference type="SUPFAM" id="SSF56024">
    <property type="entry name" value="Phospholipase D/nuclease"/>
    <property type="match status" value="1"/>
</dbReference>
<dbReference type="Ensembl" id="ENSORLT00020035247.1">
    <property type="protein sequence ID" value="ENSORLP00020019608.1"/>
    <property type="gene ID" value="ENSORLG00020020616.1"/>
</dbReference>
<evidence type="ECO:0000256" key="2">
    <source>
        <dbReference type="SAM" id="MobiDB-lite"/>
    </source>
</evidence>
<feature type="compositionally biased region" description="Low complexity" evidence="2">
    <location>
        <begin position="718"/>
        <end position="727"/>
    </location>
</feature>
<dbReference type="AlphaFoldDB" id="A0A3P9LG89"/>
<feature type="compositionally biased region" description="Basic and acidic residues" evidence="2">
    <location>
        <begin position="614"/>
        <end position="625"/>
    </location>
</feature>
<proteinExistence type="inferred from homology"/>
<reference evidence="4 5" key="2">
    <citation type="submission" date="2017-04" db="EMBL/GenBank/DDBJ databases">
        <title>CpG methylation of centromeres and impact of large insertions on vertebrate speciation.</title>
        <authorList>
            <person name="Ichikawa K."/>
            <person name="Yoshimura J."/>
            <person name="Morishita S."/>
        </authorList>
    </citation>
    <scope>NUCLEOTIDE SEQUENCE</scope>
    <source>
        <strain evidence="4 5">HNI</strain>
    </source>
</reference>
<dbReference type="PANTHER" id="PTHR16181:SF29">
    <property type="entry name" value="PROTEIN FAM83A-RELATED"/>
    <property type="match status" value="1"/>
</dbReference>
<feature type="compositionally biased region" description="Basic and acidic residues" evidence="2">
    <location>
        <begin position="408"/>
        <end position="423"/>
    </location>
</feature>
<evidence type="ECO:0000313" key="5">
    <source>
        <dbReference type="Proteomes" id="UP000265180"/>
    </source>
</evidence>
<evidence type="ECO:0000259" key="3">
    <source>
        <dbReference type="Pfam" id="PF07894"/>
    </source>
</evidence>
<dbReference type="Proteomes" id="UP000265180">
    <property type="component" value="Chromosome 1"/>
</dbReference>
<reference evidence="4" key="4">
    <citation type="submission" date="2025-09" db="UniProtKB">
        <authorList>
            <consortium name="Ensembl"/>
        </authorList>
    </citation>
    <scope>IDENTIFICATION</scope>
    <source>
        <strain evidence="4">HNI</strain>
    </source>
</reference>
<accession>A0A3P9LG89</accession>
<feature type="compositionally biased region" description="Basic and acidic residues" evidence="2">
    <location>
        <begin position="509"/>
        <end position="524"/>
    </location>
</feature>
<sequence length="825" mass="92120">MESSLSMLSSLKDDGPPPLVQPHYREEYRLAIYALLCGGKEAYREYLRAEQVHSFLSEEEIRFISENARSLVLDDSDWERGPEGVCSSTYFPTLSDEEVPDLQLGWPDVRQQEKDTSISLLYHPPRRNTPTIKEVVRSQIQEAREVVAIAMDVFTDVDIFRDVLHAALRGVAVYILLDDLQVSGFLQMSCNVGINILDIKNVCVRTVRGLPYQCQSGMRFHGGLEQKFMLVDGRTVLYGTYSYSWSFEKINLSMVLVISGQLVSSFDEEFRRLYARSVVPAALTPEAFPVPHRRRAGMQTSSLLSLNRMPSRGLVRGPQNGGFHDAAALNRGLSVQERLHQSHYPDADGLLRGHSYGGELQKMNSMTRLRMGTKDLGVPPDRPSLQPRRHQARHGAHPTLMPFNSESSLHRPYREDGPSEGRHGAASPLATPHGGLNEFQSQWVHQRSREILSTMEGVRQKRRSLQENFRQSQESLRSVRSAMSSSKGPDLRNSVTNLEPDPQSAEPRTGADGRRSSSHHDLKTAADPQLHSWNRPASSKADAELRPPYAGLSVQHPRGKKSLFEIPEEKEGPSSHPNGQDREKNQELEGAEESLPAVPDRDRAGPDSIQSMDHSAEPADPGERRKSQKSRSLMDEGQTEEEREGRDVQRKTFARTKAHLELQDNELSSRTESLNPGLGADGLFSPTADQTPKKEHSPGLSRSQPSLSLPSKPEKPRSPLSKLSPQRSSKRKTHLAAEPPQDWRSSLDAEGAPASQSKRERGLDPHQDLLGSRTSRSGKPARRAEKSKSSSLSRPDAGLTANQMQGDNKLGRFMQRVGHLIHKHK</sequence>
<dbReference type="PANTHER" id="PTHR16181">
    <property type="entry name" value="PROTEIN FAM83A-RELATED"/>
    <property type="match status" value="1"/>
</dbReference>
<dbReference type="InterPro" id="IPR050944">
    <property type="entry name" value="FAM83"/>
</dbReference>
<dbReference type="InterPro" id="IPR012461">
    <property type="entry name" value="SACK1"/>
</dbReference>
<evidence type="ECO:0000313" key="4">
    <source>
        <dbReference type="Ensembl" id="ENSORLP00020019608.1"/>
    </source>
</evidence>
<feature type="region of interest" description="Disordered" evidence="2">
    <location>
        <begin position="455"/>
        <end position="825"/>
    </location>
</feature>